<evidence type="ECO:0000256" key="1">
    <source>
        <dbReference type="SAM" id="SignalP"/>
    </source>
</evidence>
<gene>
    <name evidence="2" type="ORF">Q6348_05490</name>
</gene>
<accession>A0ABT9DBS3</accession>
<comment type="caution">
    <text evidence="2">The sequence shown here is derived from an EMBL/GenBank/DDBJ whole genome shotgun (WGS) entry which is preliminary data.</text>
</comment>
<evidence type="ECO:0000313" key="3">
    <source>
        <dbReference type="Proteomes" id="UP001232536"/>
    </source>
</evidence>
<reference evidence="2 3" key="1">
    <citation type="submission" date="2023-07" db="EMBL/GenBank/DDBJ databases">
        <title>Description of novel actinomycetes strains, isolated from tidal flat sediment.</title>
        <authorList>
            <person name="Lu C."/>
        </authorList>
    </citation>
    <scope>NUCLEOTIDE SEQUENCE [LARGE SCALE GENOMIC DNA]</scope>
    <source>
        <strain evidence="2 3">SYSU T00b441</strain>
    </source>
</reference>
<organism evidence="2 3">
    <name type="scientific">Actinotalea lenta</name>
    <dbReference type="NCBI Taxonomy" id="3064654"/>
    <lineage>
        <taxon>Bacteria</taxon>
        <taxon>Bacillati</taxon>
        <taxon>Actinomycetota</taxon>
        <taxon>Actinomycetes</taxon>
        <taxon>Micrococcales</taxon>
        <taxon>Cellulomonadaceae</taxon>
        <taxon>Actinotalea</taxon>
    </lineage>
</organism>
<proteinExistence type="predicted"/>
<dbReference type="Proteomes" id="UP001232536">
    <property type="component" value="Unassembled WGS sequence"/>
</dbReference>
<sequence length="136" mass="13266">MSATSRKVTAVALVAMALAAMPTANALGSSFAAPALLVGQAGSDACGSSTVDVAYDVAYDADLGGFGVSAARLSGLDERCQGYDVTVSLDGPGGAPLAEMTTKVVATHLRVAVPAGTPVSAEQLTGVSVVLRGPGA</sequence>
<evidence type="ECO:0000313" key="2">
    <source>
        <dbReference type="EMBL" id="MDO8106648.1"/>
    </source>
</evidence>
<feature type="signal peptide" evidence="1">
    <location>
        <begin position="1"/>
        <end position="26"/>
    </location>
</feature>
<feature type="chain" id="PRO_5045290542" evidence="1">
    <location>
        <begin position="27"/>
        <end position="136"/>
    </location>
</feature>
<protein>
    <submittedName>
        <fullName evidence="2">Uncharacterized protein</fullName>
    </submittedName>
</protein>
<dbReference type="EMBL" id="JAUQYP010000001">
    <property type="protein sequence ID" value="MDO8106648.1"/>
    <property type="molecule type" value="Genomic_DNA"/>
</dbReference>
<name>A0ABT9DBS3_9CELL</name>
<keyword evidence="3" id="KW-1185">Reference proteome</keyword>
<keyword evidence="1" id="KW-0732">Signal</keyword>
<dbReference type="RefSeq" id="WP_304600292.1">
    <property type="nucleotide sequence ID" value="NZ_JAUQYO010000001.1"/>
</dbReference>